<feature type="compositionally biased region" description="Polar residues" evidence="1">
    <location>
        <begin position="28"/>
        <end position="52"/>
    </location>
</feature>
<keyword evidence="3" id="KW-1185">Reference proteome</keyword>
<dbReference type="RefSeq" id="XP_001329085.1">
    <property type="nucleotide sequence ID" value="XM_001329050.1"/>
</dbReference>
<protein>
    <submittedName>
        <fullName evidence="2">Uncharacterized protein</fullName>
    </submittedName>
</protein>
<reference evidence="2" key="1">
    <citation type="submission" date="2006-10" db="EMBL/GenBank/DDBJ databases">
        <authorList>
            <person name="Amadeo P."/>
            <person name="Zhao Q."/>
            <person name="Wortman J."/>
            <person name="Fraser-Liggett C."/>
            <person name="Carlton J."/>
        </authorList>
    </citation>
    <scope>NUCLEOTIDE SEQUENCE</scope>
    <source>
        <strain evidence="2">G3</strain>
    </source>
</reference>
<organism evidence="2 3">
    <name type="scientific">Trichomonas vaginalis (strain ATCC PRA-98 / G3)</name>
    <dbReference type="NCBI Taxonomy" id="412133"/>
    <lineage>
        <taxon>Eukaryota</taxon>
        <taxon>Metamonada</taxon>
        <taxon>Parabasalia</taxon>
        <taxon>Trichomonadida</taxon>
        <taxon>Trichomonadidae</taxon>
        <taxon>Trichomonas</taxon>
    </lineage>
</organism>
<gene>
    <name evidence="2" type="ORF">TVAG_150130</name>
</gene>
<dbReference type="KEGG" id="tva:4774874"/>
<evidence type="ECO:0000313" key="2">
    <source>
        <dbReference type="EMBL" id="EAY16862.1"/>
    </source>
</evidence>
<evidence type="ECO:0000256" key="1">
    <source>
        <dbReference type="SAM" id="MobiDB-lite"/>
    </source>
</evidence>
<dbReference type="InParanoid" id="A2DRR5"/>
<sequence length="398" mass="45171">MTTTPTKSKGKIESLPSLDLDFDINEDISPSHNIRSPSGQASPSYINSSTSQIDVPFPDMPNYDDDDEIPHDIYSPQTPTSPYGVNHVSSWASTSSFDGEIEKFFTDMAKESTDNPEISLLILNTWNELSKSAPGQPGELLAEKINSIPEDSLSPTLLNQIFSQLDDIRTTISSPITACLFYQSCLTLYQKLPKTTILGDCSLDLFRESIITACTIIGNEIVDLYIKAIQFPVESERFSKIENKLIEIRKRFKTPSEEKLFSCVREYIDCHLSNTVIINHLCENLFSASRMNTNISEIEAHTKIKLLKFQELILLVLANNAILADPKVYRDFAPHIEPNLAYLILCNIHPDDLQPEKIDYKLIERFMNTYKINLNVKHEDMLLKIENIEISEWDSIQI</sequence>
<dbReference type="EMBL" id="DS113237">
    <property type="protein sequence ID" value="EAY16862.1"/>
    <property type="molecule type" value="Genomic_DNA"/>
</dbReference>
<accession>A2DRR5</accession>
<dbReference type="SMR" id="A2DRR5"/>
<reference evidence="2" key="2">
    <citation type="journal article" date="2007" name="Science">
        <title>Draft genome sequence of the sexually transmitted pathogen Trichomonas vaginalis.</title>
        <authorList>
            <person name="Carlton J.M."/>
            <person name="Hirt R.P."/>
            <person name="Silva J.C."/>
            <person name="Delcher A.L."/>
            <person name="Schatz M."/>
            <person name="Zhao Q."/>
            <person name="Wortman J.R."/>
            <person name="Bidwell S.L."/>
            <person name="Alsmark U.C.M."/>
            <person name="Besteiro S."/>
            <person name="Sicheritz-Ponten T."/>
            <person name="Noel C.J."/>
            <person name="Dacks J.B."/>
            <person name="Foster P.G."/>
            <person name="Simillion C."/>
            <person name="Van de Peer Y."/>
            <person name="Miranda-Saavedra D."/>
            <person name="Barton G.J."/>
            <person name="Westrop G.D."/>
            <person name="Mueller S."/>
            <person name="Dessi D."/>
            <person name="Fiori P.L."/>
            <person name="Ren Q."/>
            <person name="Paulsen I."/>
            <person name="Zhang H."/>
            <person name="Bastida-Corcuera F.D."/>
            <person name="Simoes-Barbosa A."/>
            <person name="Brown M.T."/>
            <person name="Hayes R.D."/>
            <person name="Mukherjee M."/>
            <person name="Okumura C.Y."/>
            <person name="Schneider R."/>
            <person name="Smith A.J."/>
            <person name="Vanacova S."/>
            <person name="Villalvazo M."/>
            <person name="Haas B.J."/>
            <person name="Pertea M."/>
            <person name="Feldblyum T.V."/>
            <person name="Utterback T.R."/>
            <person name="Shu C.L."/>
            <person name="Osoegawa K."/>
            <person name="de Jong P.J."/>
            <person name="Hrdy I."/>
            <person name="Horvathova L."/>
            <person name="Zubacova Z."/>
            <person name="Dolezal P."/>
            <person name="Malik S.B."/>
            <person name="Logsdon J.M. Jr."/>
            <person name="Henze K."/>
            <person name="Gupta A."/>
            <person name="Wang C.C."/>
            <person name="Dunne R.L."/>
            <person name="Upcroft J.A."/>
            <person name="Upcroft P."/>
            <person name="White O."/>
            <person name="Salzberg S.L."/>
            <person name="Tang P."/>
            <person name="Chiu C.-H."/>
            <person name="Lee Y.-S."/>
            <person name="Embley T.M."/>
            <person name="Coombs G.H."/>
            <person name="Mottram J.C."/>
            <person name="Tachezy J."/>
            <person name="Fraser-Liggett C.M."/>
            <person name="Johnson P.J."/>
        </authorList>
    </citation>
    <scope>NUCLEOTIDE SEQUENCE [LARGE SCALE GENOMIC DNA]</scope>
    <source>
        <strain evidence="2">G3</strain>
    </source>
</reference>
<evidence type="ECO:0000313" key="3">
    <source>
        <dbReference type="Proteomes" id="UP000001542"/>
    </source>
</evidence>
<feature type="region of interest" description="Disordered" evidence="1">
    <location>
        <begin position="1"/>
        <end position="52"/>
    </location>
</feature>
<name>A2DRR5_TRIV3</name>
<dbReference type="AlphaFoldDB" id="A2DRR5"/>
<dbReference type="VEuPathDB" id="TrichDB:TVAG_150130"/>
<dbReference type="VEuPathDB" id="TrichDB:TVAGG3_0979080"/>
<proteinExistence type="predicted"/>
<dbReference type="Proteomes" id="UP000001542">
    <property type="component" value="Unassembled WGS sequence"/>
</dbReference>